<organism evidence="1 2">
    <name type="scientific">Coccidioides posadasii RMSCC 3488</name>
    <dbReference type="NCBI Taxonomy" id="454284"/>
    <lineage>
        <taxon>Eukaryota</taxon>
        <taxon>Fungi</taxon>
        <taxon>Dikarya</taxon>
        <taxon>Ascomycota</taxon>
        <taxon>Pezizomycotina</taxon>
        <taxon>Eurotiomycetes</taxon>
        <taxon>Eurotiomycetidae</taxon>
        <taxon>Onygenales</taxon>
        <taxon>Onygenaceae</taxon>
        <taxon>Coccidioides</taxon>
    </lineage>
</organism>
<evidence type="ECO:0000313" key="1">
    <source>
        <dbReference type="EMBL" id="KMM70058.1"/>
    </source>
</evidence>
<gene>
    <name evidence="1" type="ORF">CPAG_06370</name>
</gene>
<reference evidence="2" key="3">
    <citation type="journal article" date="2010" name="Genome Res.">
        <title>Population genomic sequencing of Coccidioides fungi reveals recent hybridization and transposon control.</title>
        <authorList>
            <person name="Neafsey D.E."/>
            <person name="Barker B.M."/>
            <person name="Sharpton T.J."/>
            <person name="Stajich J.E."/>
            <person name="Park D.J."/>
            <person name="Whiston E."/>
            <person name="Hung C.-Y."/>
            <person name="McMahan C."/>
            <person name="White J."/>
            <person name="Sykes S."/>
            <person name="Heiman D."/>
            <person name="Young S."/>
            <person name="Zeng Q."/>
            <person name="Abouelleil A."/>
            <person name="Aftuck L."/>
            <person name="Bessette D."/>
            <person name="Brown A."/>
            <person name="FitzGerald M."/>
            <person name="Lui A."/>
            <person name="Macdonald J.P."/>
            <person name="Priest M."/>
            <person name="Orbach M.J."/>
            <person name="Galgiani J.N."/>
            <person name="Kirkland T.N."/>
            <person name="Cole G.T."/>
            <person name="Birren B.W."/>
            <person name="Henn M.R."/>
            <person name="Taylor J.W."/>
            <person name="Rounsley S.D."/>
        </authorList>
    </citation>
    <scope>NUCLEOTIDE SEQUENCE [LARGE SCALE GENOMIC DNA]</scope>
    <source>
        <strain evidence="2">RMSCC 3488</strain>
    </source>
</reference>
<evidence type="ECO:0000313" key="2">
    <source>
        <dbReference type="Proteomes" id="UP000054567"/>
    </source>
</evidence>
<dbReference type="EMBL" id="DS268112">
    <property type="protein sequence ID" value="KMM70058.1"/>
    <property type="molecule type" value="Genomic_DNA"/>
</dbReference>
<sequence length="119" mass="13538">MKIPIEHIIREIATGLLAPKTSDQLGHKRGDPAFISLPDLVRREWREKILKFRQAFEVFAMLELALDLYSEALELLNINTYKPEASCTVSQICMAAKTLMLKYIAAKIKKKSARYSSPT</sequence>
<accession>A0A0J6FIB4</accession>
<dbReference type="VEuPathDB" id="FungiDB:CPAG_06370"/>
<reference evidence="2" key="2">
    <citation type="journal article" date="2009" name="Genome Res.">
        <title>Comparative genomic analyses of the human fungal pathogens Coccidioides and their relatives.</title>
        <authorList>
            <person name="Sharpton T.J."/>
            <person name="Stajich J.E."/>
            <person name="Rounsley S.D."/>
            <person name="Gardner M.J."/>
            <person name="Wortman J.R."/>
            <person name="Jordar V.S."/>
            <person name="Maiti R."/>
            <person name="Kodira C.D."/>
            <person name="Neafsey D.E."/>
            <person name="Zeng Q."/>
            <person name="Hung C.-Y."/>
            <person name="McMahan C."/>
            <person name="Muszewska A."/>
            <person name="Grynberg M."/>
            <person name="Mandel M.A."/>
            <person name="Kellner E.M."/>
            <person name="Barker B.M."/>
            <person name="Galgiani J.N."/>
            <person name="Orbach M.J."/>
            <person name="Kirkland T.N."/>
            <person name="Cole G.T."/>
            <person name="Henn M.R."/>
            <person name="Birren B.W."/>
            <person name="Taylor J.W."/>
        </authorList>
    </citation>
    <scope>NUCLEOTIDE SEQUENCE [LARGE SCALE GENOMIC DNA]</scope>
    <source>
        <strain evidence="2">RMSCC 3488</strain>
    </source>
</reference>
<protein>
    <submittedName>
        <fullName evidence="1">Uncharacterized protein</fullName>
    </submittedName>
</protein>
<dbReference type="Proteomes" id="UP000054567">
    <property type="component" value="Unassembled WGS sequence"/>
</dbReference>
<name>A0A0J6FIB4_COCPO</name>
<proteinExistence type="predicted"/>
<dbReference type="AlphaFoldDB" id="A0A0J6FIB4"/>
<reference evidence="1 2" key="1">
    <citation type="submission" date="2007-06" db="EMBL/GenBank/DDBJ databases">
        <title>The Genome Sequence of Coccidioides posadasii RMSCC_3488.</title>
        <authorList>
            <consortium name="Coccidioides Genome Resources Consortium"/>
            <consortium name="The Broad Institute Genome Sequencing Platform"/>
            <person name="Henn M.R."/>
            <person name="Sykes S."/>
            <person name="Young S."/>
            <person name="Jaffe D."/>
            <person name="Berlin A."/>
            <person name="Alvarez P."/>
            <person name="Butler J."/>
            <person name="Gnerre S."/>
            <person name="Grabherr M."/>
            <person name="Mauceli E."/>
            <person name="Brockman W."/>
            <person name="Kodira C."/>
            <person name="Alvarado L."/>
            <person name="Zeng Q."/>
            <person name="Crawford M."/>
            <person name="Antoine C."/>
            <person name="Devon K."/>
            <person name="Galgiani J."/>
            <person name="Orsborn K."/>
            <person name="Lewis M.L."/>
            <person name="Nusbaum C."/>
            <person name="Galagan J."/>
            <person name="Birren B."/>
        </authorList>
    </citation>
    <scope>NUCLEOTIDE SEQUENCE [LARGE SCALE GENOMIC DNA]</scope>
    <source>
        <strain evidence="1 2">RMSCC 3488</strain>
    </source>
</reference>